<keyword evidence="3" id="KW-0808">Transferase</keyword>
<feature type="domain" description="Glycosyltransferase 2-like" evidence="2">
    <location>
        <begin position="9"/>
        <end position="63"/>
    </location>
</feature>
<dbReference type="Gene3D" id="3.90.550.10">
    <property type="entry name" value="Spore Coat Polysaccharide Biosynthesis Protein SpsA, Chain A"/>
    <property type="match status" value="1"/>
</dbReference>
<dbReference type="InterPro" id="IPR029044">
    <property type="entry name" value="Nucleotide-diphossugar_trans"/>
</dbReference>
<evidence type="ECO:0000256" key="1">
    <source>
        <dbReference type="ARBA" id="ARBA00038494"/>
    </source>
</evidence>
<name>A0A1H7IB22_9GAMM</name>
<dbReference type="PANTHER" id="PTHR43630">
    <property type="entry name" value="POLY-BETA-1,6-N-ACETYL-D-GLUCOSAMINE SYNTHASE"/>
    <property type="match status" value="1"/>
</dbReference>
<dbReference type="Proteomes" id="UP000199256">
    <property type="component" value="Unassembled WGS sequence"/>
</dbReference>
<accession>A0A1H7IB22</accession>
<gene>
    <name evidence="3" type="ORF">SAMN05444515_10391</name>
</gene>
<dbReference type="EMBL" id="FOAA01000003">
    <property type="protein sequence ID" value="SEK59743.1"/>
    <property type="molecule type" value="Genomic_DNA"/>
</dbReference>
<dbReference type="GO" id="GO:0016740">
    <property type="term" value="F:transferase activity"/>
    <property type="evidence" value="ECO:0007669"/>
    <property type="project" value="UniProtKB-KW"/>
</dbReference>
<organism evidence="3 4">
    <name type="scientific">Ectothiorhodospira marina</name>
    <dbReference type="NCBI Taxonomy" id="1396821"/>
    <lineage>
        <taxon>Bacteria</taxon>
        <taxon>Pseudomonadati</taxon>
        <taxon>Pseudomonadota</taxon>
        <taxon>Gammaproteobacteria</taxon>
        <taxon>Chromatiales</taxon>
        <taxon>Ectothiorhodospiraceae</taxon>
        <taxon>Ectothiorhodospira</taxon>
    </lineage>
</organism>
<evidence type="ECO:0000259" key="2">
    <source>
        <dbReference type="Pfam" id="PF00535"/>
    </source>
</evidence>
<dbReference type="RefSeq" id="WP_177169841.1">
    <property type="nucleotide sequence ID" value="NZ_FOAA01000003.1"/>
</dbReference>
<reference evidence="4" key="1">
    <citation type="submission" date="2016-10" db="EMBL/GenBank/DDBJ databases">
        <authorList>
            <person name="Varghese N."/>
            <person name="Submissions S."/>
        </authorList>
    </citation>
    <scope>NUCLEOTIDE SEQUENCE [LARGE SCALE GENOMIC DNA]</scope>
    <source>
        <strain evidence="4">DSM 241</strain>
    </source>
</reference>
<dbReference type="AlphaFoldDB" id="A0A1H7IB22"/>
<dbReference type="Pfam" id="PF00535">
    <property type="entry name" value="Glycos_transf_2"/>
    <property type="match status" value="1"/>
</dbReference>
<dbReference type="InterPro" id="IPR001173">
    <property type="entry name" value="Glyco_trans_2-like"/>
</dbReference>
<dbReference type="PANTHER" id="PTHR43630:SF2">
    <property type="entry name" value="GLYCOSYLTRANSFERASE"/>
    <property type="match status" value="1"/>
</dbReference>
<protein>
    <submittedName>
        <fullName evidence="3">Glycosyl transferase family 2</fullName>
    </submittedName>
</protein>
<dbReference type="SUPFAM" id="SSF53448">
    <property type="entry name" value="Nucleotide-diphospho-sugar transferases"/>
    <property type="match status" value="1"/>
</dbReference>
<comment type="similarity">
    <text evidence="1">Belongs to the glycosyltransferase 2 family. WaaE/KdtX subfamily.</text>
</comment>
<dbReference type="STRING" id="1396821.SAMN05444515_10391"/>
<evidence type="ECO:0000313" key="3">
    <source>
        <dbReference type="EMBL" id="SEK59743.1"/>
    </source>
</evidence>
<proteinExistence type="inferred from homology"/>
<evidence type="ECO:0000313" key="4">
    <source>
        <dbReference type="Proteomes" id="UP000199256"/>
    </source>
</evidence>
<sequence>MISRKRGVSAIIRAKNEAHIIGRCLDLIYPVFDEIIVVDNNSADQTQKVVLDIEKTHSKGKIKLHTYPFDLSRIGPENAATDDKSIHSFVYFSNWALKHASYAYLFKWDADMLLHPDSATDLRLYLDSLSPYWPIWGSFKLQTIYVSDDGVYAPEDDVNCETHLAPNRSDVFFAKNGYFELLTKNCLAKHKTFDCFRIYEHKDLRRDEFAHWSTDHFVTERKRREADYFARIKGKKGIEGIRQLSSECRSEIGLE</sequence>
<keyword evidence="4" id="KW-1185">Reference proteome</keyword>